<proteinExistence type="predicted"/>
<keyword evidence="2" id="KW-0067">ATP-binding</keyword>
<reference evidence="5 6" key="1">
    <citation type="journal article" date="2008" name="Genome Biol.">
        <title>A genomic analysis of the archaeal system Ignicoccus hospitalis-Nanoarchaeum equitans.</title>
        <authorList>
            <person name="Podar M."/>
            <person name="Anderson I."/>
            <person name="Makarova K.S."/>
            <person name="Elkins J.G."/>
            <person name="Ivanova N."/>
            <person name="Wall M.A."/>
            <person name="Lykidis A."/>
            <person name="Mavromatis K."/>
            <person name="Sun H."/>
            <person name="Hudson M.E."/>
            <person name="Chen W."/>
            <person name="Deciu C."/>
            <person name="Hutchison D."/>
            <person name="Eads J.R."/>
            <person name="Anderson A."/>
            <person name="Fernandes F."/>
            <person name="Szeto E."/>
            <person name="Lapidus A."/>
            <person name="Kyrpides N.C."/>
            <person name="Saier M.H.Jr."/>
            <person name="Richardson P.M."/>
            <person name="Rachel R."/>
            <person name="Huber H."/>
            <person name="Eisen J.A."/>
            <person name="Koonin E.V."/>
            <person name="Keller M."/>
            <person name="Stetter K.O."/>
        </authorList>
    </citation>
    <scope>NUCLEOTIDE SEQUENCE [LARGE SCALE GENOMIC DNA]</scope>
    <source>
        <strain evidence="6">KIN4/I / DSM 18386 / JCM 14125</strain>
    </source>
</reference>
<gene>
    <name evidence="5" type="ordered locus">Igni_0517</name>
</gene>
<dbReference type="RefSeq" id="WP_011998551.1">
    <property type="nucleotide sequence ID" value="NC_009776.1"/>
</dbReference>
<dbReference type="GO" id="GO:0036297">
    <property type="term" value="P:interstrand cross-link repair"/>
    <property type="evidence" value="ECO:0007669"/>
    <property type="project" value="TreeGrafter"/>
</dbReference>
<evidence type="ECO:0000259" key="3">
    <source>
        <dbReference type="PROSITE" id="PS51192"/>
    </source>
</evidence>
<dbReference type="SUPFAM" id="SSF52540">
    <property type="entry name" value="P-loop containing nucleoside triphosphate hydrolases"/>
    <property type="match status" value="1"/>
</dbReference>
<dbReference type="PANTHER" id="PTHR47957">
    <property type="entry name" value="ATP-DEPENDENT HELICASE HRQ1"/>
    <property type="match status" value="1"/>
</dbReference>
<dbReference type="GO" id="GO:0003676">
    <property type="term" value="F:nucleic acid binding"/>
    <property type="evidence" value="ECO:0007669"/>
    <property type="project" value="InterPro"/>
</dbReference>
<keyword evidence="6" id="KW-1185">Reference proteome</keyword>
<keyword evidence="1" id="KW-0547">Nucleotide-binding</keyword>
<dbReference type="InterPro" id="IPR027417">
    <property type="entry name" value="P-loop_NTPase"/>
</dbReference>
<dbReference type="AlphaFoldDB" id="A8A9U7"/>
<dbReference type="GO" id="GO:0043138">
    <property type="term" value="F:3'-5' DNA helicase activity"/>
    <property type="evidence" value="ECO:0007669"/>
    <property type="project" value="TreeGrafter"/>
</dbReference>
<organism evidence="5 6">
    <name type="scientific">Ignicoccus hospitalis (strain KIN4/I / DSM 18386 / JCM 14125)</name>
    <dbReference type="NCBI Taxonomy" id="453591"/>
    <lineage>
        <taxon>Archaea</taxon>
        <taxon>Thermoproteota</taxon>
        <taxon>Thermoprotei</taxon>
        <taxon>Desulfurococcales</taxon>
        <taxon>Desulfurococcaceae</taxon>
        <taxon>Ignicoccus</taxon>
    </lineage>
</organism>
<dbReference type="PROSITE" id="PS51192">
    <property type="entry name" value="HELICASE_ATP_BIND_1"/>
    <property type="match status" value="1"/>
</dbReference>
<dbReference type="SMART" id="SM00490">
    <property type="entry name" value="HELICc"/>
    <property type="match status" value="1"/>
</dbReference>
<accession>A8A9U7</accession>
<dbReference type="STRING" id="453591.Igni_0517"/>
<evidence type="ECO:0000313" key="5">
    <source>
        <dbReference type="EMBL" id="ABU81699.1"/>
    </source>
</evidence>
<dbReference type="InterPro" id="IPR011545">
    <property type="entry name" value="DEAD/DEAH_box_helicase_dom"/>
</dbReference>
<keyword evidence="5" id="KW-0378">Hydrolase</keyword>
<dbReference type="eggNOG" id="arCOG00555">
    <property type="taxonomic scope" value="Archaea"/>
</dbReference>
<protein>
    <submittedName>
        <fullName evidence="5">DEAD/DEAH box helicase domain protein</fullName>
    </submittedName>
</protein>
<feature type="domain" description="Helicase ATP-binding" evidence="3">
    <location>
        <begin position="58"/>
        <end position="231"/>
    </location>
</feature>
<dbReference type="PhylomeDB" id="A8A9U7"/>
<dbReference type="InterPro" id="IPR014001">
    <property type="entry name" value="Helicase_ATP-bd"/>
</dbReference>
<dbReference type="Gene3D" id="3.40.50.300">
    <property type="entry name" value="P-loop containing nucleotide triphosphate hydrolases"/>
    <property type="match status" value="2"/>
</dbReference>
<keyword evidence="5" id="KW-0347">Helicase</keyword>
<evidence type="ECO:0000256" key="2">
    <source>
        <dbReference type="ARBA" id="ARBA00022840"/>
    </source>
</evidence>
<dbReference type="HOGENOM" id="CLU_312314_0_0_2"/>
<dbReference type="SMART" id="SM00487">
    <property type="entry name" value="DEXDc"/>
    <property type="match status" value="1"/>
</dbReference>
<dbReference type="Proteomes" id="UP000000262">
    <property type="component" value="Chromosome"/>
</dbReference>
<dbReference type="OrthoDB" id="36796at2157"/>
<dbReference type="GO" id="GO:0006289">
    <property type="term" value="P:nucleotide-excision repair"/>
    <property type="evidence" value="ECO:0007669"/>
    <property type="project" value="TreeGrafter"/>
</dbReference>
<name>A8A9U7_IGNH4</name>
<dbReference type="InterPro" id="IPR001650">
    <property type="entry name" value="Helicase_C-like"/>
</dbReference>
<evidence type="ECO:0000256" key="1">
    <source>
        <dbReference type="ARBA" id="ARBA00022741"/>
    </source>
</evidence>
<dbReference type="GO" id="GO:0005524">
    <property type="term" value="F:ATP binding"/>
    <property type="evidence" value="ECO:0007669"/>
    <property type="project" value="UniProtKB-KW"/>
</dbReference>
<feature type="domain" description="Helicase C-terminal" evidence="4">
    <location>
        <begin position="311"/>
        <end position="468"/>
    </location>
</feature>
<evidence type="ECO:0000259" key="4">
    <source>
        <dbReference type="PROSITE" id="PS51194"/>
    </source>
</evidence>
<dbReference type="GeneID" id="5562894"/>
<dbReference type="PROSITE" id="PS51194">
    <property type="entry name" value="HELICASE_CTER"/>
    <property type="match status" value="1"/>
</dbReference>
<dbReference type="PANTHER" id="PTHR47957:SF3">
    <property type="entry name" value="ATP-DEPENDENT HELICASE HRQ1"/>
    <property type="match status" value="1"/>
</dbReference>
<dbReference type="Pfam" id="PF00271">
    <property type="entry name" value="Helicase_C"/>
    <property type="match status" value="1"/>
</dbReference>
<dbReference type="Pfam" id="PF00270">
    <property type="entry name" value="DEAD"/>
    <property type="match status" value="1"/>
</dbReference>
<sequence length="939" mass="106608">MLKPCDSGELLRSMGYDFESYREPPSEPELSGVRFDELVPGLKRLEGVYAYKHQVETVEALEKGKNVILVAGTGSGKTEAWALAAVRGGMRALAVYPTLALSSDQLRRLKEYFEDLGVPEAVVKVDSTTVKRLGDLSSAKIVATNPAFLMQDLKRIAEGRGYLREFLFKVDLLVFDELDFYGSHGTSAILGMIEVISSYAEKPPQVVLLTATLGNAEQVAKLLEDVTGRESVVVTGKPFKVENRGYLVISKDLKKLWERIKARREEVISKVPQLAEALTDYDVFKENVFTIVEVLRSKGVRVPSPSMDFAEIISSYVTCEGEGLTLVFVPSIRQAEKLASEVKHRLPPNLQDKVATHHYMVSKERRSKIEEMAREGKLKVIISPKTLAQGIDIGHVVRVVHVGLPDTVREFKQREGRKGRRGDIAFTETVILPFRQWDKKMLKYGTSTLLEWAKMDLEKLYVDTTNEWVKMFTGLWKAVAGQIMREDEERVLKSLGLYEGGRLTPEGKRVWRNLGFYEYGPPYGVPRRVLRGGSEERLEPVGRRDLVERFQPGSFDYSSDAVVVEVDEKGILEMPLGDAVKRYRWAFEAVQQYHTIKSKWGETWTTPEKDYKFGKLTSKVELLVRPPEGGFGKLTEEPLHVKWIIESVKADLKKVGKGYVPVYEREEVALDVRVYGEYEDYTYGYAYPISDNWEEVEVYAALAYALAVLRVRESIDITEIAYSLKKGRFKEVVVWEREASGLLKSLDWNAVSEEVRSHKHDKLTEVVALMVDPYSVSEFLKKEGWNELKELASFLTSEMGGKAFEGLEAIKEMEAKPKEANYFLIFDDVIMVKKGNNVVKKKFTNPKDLLVLVDVFTSGRAVTYMPERKLEATLKDHPLVYKSYLAAATRGLVTNLYTLVRRKLNSESSLKLMADKLGIKLEEDEDYLKVLEEVYRRLG</sequence>
<dbReference type="KEGG" id="iho:Igni_0517"/>
<dbReference type="EMBL" id="CP000816">
    <property type="protein sequence ID" value="ABU81699.1"/>
    <property type="molecule type" value="Genomic_DNA"/>
</dbReference>
<evidence type="ECO:0000313" key="6">
    <source>
        <dbReference type="Proteomes" id="UP000000262"/>
    </source>
</evidence>